<dbReference type="GO" id="GO:0016787">
    <property type="term" value="F:hydrolase activity"/>
    <property type="evidence" value="ECO:0007669"/>
    <property type="project" value="UniProtKB-KW"/>
</dbReference>
<evidence type="ECO:0000313" key="2">
    <source>
        <dbReference type="EMBL" id="GGO42031.1"/>
    </source>
</evidence>
<comment type="caution">
    <text evidence="2">The sequence shown here is derived from an EMBL/GenBank/DDBJ whole genome shotgun (WGS) entry which is preliminary data.</text>
</comment>
<reference evidence="3" key="1">
    <citation type="journal article" date="2019" name="Int. J. Syst. Evol. Microbiol.">
        <title>The Global Catalogue of Microorganisms (GCM) 10K type strain sequencing project: providing services to taxonomists for standard genome sequencing and annotation.</title>
        <authorList>
            <consortium name="The Broad Institute Genomics Platform"/>
            <consortium name="The Broad Institute Genome Sequencing Center for Infectious Disease"/>
            <person name="Wu L."/>
            <person name="Ma J."/>
        </authorList>
    </citation>
    <scope>NUCLEOTIDE SEQUENCE [LARGE SCALE GENOMIC DNA]</scope>
    <source>
        <strain evidence="3">CGMCC 1.7064</strain>
    </source>
</reference>
<dbReference type="InterPro" id="IPR001173">
    <property type="entry name" value="Glyco_trans_2-like"/>
</dbReference>
<dbReference type="Proteomes" id="UP000642509">
    <property type="component" value="Unassembled WGS sequence"/>
</dbReference>
<gene>
    <name evidence="2" type="ORF">GCM10010977_06850</name>
</gene>
<sequence length="267" mass="28985">MALSSETHGSVPVPAPAPKRELVSVVIPARDDAVLLDRCLLALAQQTVAPAEVIVVDNASEDTTAAVAAFHGARVLVEPTVGIWAAAATGYDAAEAPVIARLDADSLPRPDWVEQITEAMAQRPEAAAVTGWGRFVDLPRLIGIPAAAVYLGAYYALGYAATARAPLWGSNMAIRRSVWREVRGRVHRTEREVHDDMDLALALGPHHIVATVPRIVVGVSARSLRGMAQLGRRFHRALRTLSLNWSRVPPWKRWALRFGWGVRHAPH</sequence>
<dbReference type="PANTHER" id="PTHR43685:SF2">
    <property type="entry name" value="GLYCOSYLTRANSFERASE 2-LIKE DOMAIN-CONTAINING PROTEIN"/>
    <property type="match status" value="1"/>
</dbReference>
<accession>A0ABQ2LQS0</accession>
<dbReference type="InterPro" id="IPR050834">
    <property type="entry name" value="Glycosyltransf_2"/>
</dbReference>
<protein>
    <submittedName>
        <fullName evidence="2">Glycosyl hydrolase</fullName>
    </submittedName>
</protein>
<keyword evidence="2" id="KW-0378">Hydrolase</keyword>
<dbReference type="CDD" id="cd00761">
    <property type="entry name" value="Glyco_tranf_GTA_type"/>
    <property type="match status" value="1"/>
</dbReference>
<organism evidence="2 3">
    <name type="scientific">Citricoccus zhacaiensis</name>
    <dbReference type="NCBI Taxonomy" id="489142"/>
    <lineage>
        <taxon>Bacteria</taxon>
        <taxon>Bacillati</taxon>
        <taxon>Actinomycetota</taxon>
        <taxon>Actinomycetes</taxon>
        <taxon>Micrococcales</taxon>
        <taxon>Micrococcaceae</taxon>
        <taxon>Citricoccus</taxon>
    </lineage>
</organism>
<dbReference type="EMBL" id="BMLQ01000002">
    <property type="protein sequence ID" value="GGO42031.1"/>
    <property type="molecule type" value="Genomic_DNA"/>
</dbReference>
<dbReference type="Gene3D" id="3.90.550.10">
    <property type="entry name" value="Spore Coat Polysaccharide Biosynthesis Protein SpsA, Chain A"/>
    <property type="match status" value="1"/>
</dbReference>
<name>A0ABQ2LQS0_9MICC</name>
<feature type="domain" description="Glycosyltransferase 2-like" evidence="1">
    <location>
        <begin position="24"/>
        <end position="135"/>
    </location>
</feature>
<dbReference type="SUPFAM" id="SSF53448">
    <property type="entry name" value="Nucleotide-diphospho-sugar transferases"/>
    <property type="match status" value="1"/>
</dbReference>
<dbReference type="InterPro" id="IPR029044">
    <property type="entry name" value="Nucleotide-diphossugar_trans"/>
</dbReference>
<proteinExistence type="predicted"/>
<keyword evidence="3" id="KW-1185">Reference proteome</keyword>
<evidence type="ECO:0000259" key="1">
    <source>
        <dbReference type="Pfam" id="PF00535"/>
    </source>
</evidence>
<dbReference type="Pfam" id="PF00535">
    <property type="entry name" value="Glycos_transf_2"/>
    <property type="match status" value="1"/>
</dbReference>
<evidence type="ECO:0000313" key="3">
    <source>
        <dbReference type="Proteomes" id="UP000642509"/>
    </source>
</evidence>
<dbReference type="PANTHER" id="PTHR43685">
    <property type="entry name" value="GLYCOSYLTRANSFERASE"/>
    <property type="match status" value="1"/>
</dbReference>